<dbReference type="Proteomes" id="UP000053766">
    <property type="component" value="Unassembled WGS sequence"/>
</dbReference>
<dbReference type="OrthoDB" id="5832709at2759"/>
<evidence type="ECO:0000313" key="2">
    <source>
        <dbReference type="EMBL" id="KJH42639.1"/>
    </source>
</evidence>
<feature type="transmembrane region" description="Helical" evidence="1">
    <location>
        <begin position="141"/>
        <end position="163"/>
    </location>
</feature>
<dbReference type="EMBL" id="KN716643">
    <property type="protein sequence ID" value="KJH42639.1"/>
    <property type="molecule type" value="Genomic_DNA"/>
</dbReference>
<evidence type="ECO:0000256" key="1">
    <source>
        <dbReference type="SAM" id="Phobius"/>
    </source>
</evidence>
<dbReference type="Pfam" id="PF15038">
    <property type="entry name" value="Jiraiya"/>
    <property type="match status" value="1"/>
</dbReference>
<proteinExistence type="predicted"/>
<reference evidence="3" key="2">
    <citation type="journal article" date="2016" name="Sci. Rep.">
        <title>Dictyocaulus viviparus genome, variome and transcriptome elucidate lungworm biology and support future intervention.</title>
        <authorList>
            <person name="McNulty S.N."/>
            <person name="Strube C."/>
            <person name="Rosa B.A."/>
            <person name="Martin J.C."/>
            <person name="Tyagi R."/>
            <person name="Choi Y.J."/>
            <person name="Wang Q."/>
            <person name="Hallsworth Pepin K."/>
            <person name="Zhang X."/>
            <person name="Ozersky P."/>
            <person name="Wilson R.K."/>
            <person name="Sternberg P.W."/>
            <person name="Gasser R.B."/>
            <person name="Mitreva M."/>
        </authorList>
    </citation>
    <scope>NUCLEOTIDE SEQUENCE [LARGE SCALE GENOMIC DNA]</scope>
    <source>
        <strain evidence="3">HannoverDv2000</strain>
    </source>
</reference>
<name>A0A0D8XFX0_DICVI</name>
<dbReference type="InterPro" id="IPR029201">
    <property type="entry name" value="Jiraiya"/>
</dbReference>
<keyword evidence="3" id="KW-1185">Reference proteome</keyword>
<evidence type="ECO:0000313" key="3">
    <source>
        <dbReference type="Proteomes" id="UP000053766"/>
    </source>
</evidence>
<dbReference type="AlphaFoldDB" id="A0A0D8XFX0"/>
<accession>A0A0D8XFX0</accession>
<keyword evidence="1" id="KW-1133">Transmembrane helix</keyword>
<reference evidence="2 3" key="1">
    <citation type="submission" date="2013-11" db="EMBL/GenBank/DDBJ databases">
        <title>Draft genome of the bovine lungworm Dictyocaulus viviparus.</title>
        <authorList>
            <person name="Mitreva M."/>
        </authorList>
    </citation>
    <scope>NUCLEOTIDE SEQUENCE [LARGE SCALE GENOMIC DNA]</scope>
    <source>
        <strain evidence="2 3">HannoverDv2000</strain>
    </source>
</reference>
<organism evidence="2 3">
    <name type="scientific">Dictyocaulus viviparus</name>
    <name type="common">Bovine lungworm</name>
    <dbReference type="NCBI Taxonomy" id="29172"/>
    <lineage>
        <taxon>Eukaryota</taxon>
        <taxon>Metazoa</taxon>
        <taxon>Ecdysozoa</taxon>
        <taxon>Nematoda</taxon>
        <taxon>Chromadorea</taxon>
        <taxon>Rhabditida</taxon>
        <taxon>Rhabditina</taxon>
        <taxon>Rhabditomorpha</taxon>
        <taxon>Strongyloidea</taxon>
        <taxon>Metastrongylidae</taxon>
        <taxon>Dictyocaulus</taxon>
    </lineage>
</organism>
<protein>
    <submittedName>
        <fullName evidence="2">Tat pathway signal sequence domain protein</fullName>
    </submittedName>
</protein>
<feature type="transmembrane region" description="Helical" evidence="1">
    <location>
        <begin position="12"/>
        <end position="36"/>
    </location>
</feature>
<keyword evidence="1" id="KW-0472">Membrane</keyword>
<sequence length="189" mass="21481">MRIVYFFFQLRIFLRLLTVMVIATGVSSIMSLQFFLQVSWSTMIKKYVAIKEFYKVAGEIGETLDIAVLVCSNSAFFVSLLQLFFVLKLQKSHNTNTTISIDYLERTSFMRIIIYSFWFLAVILLMTAVLLLFALNPQRGTISRGVGVSLGVSAIVFCAVITLKSIRFWTRSSPTSTTVDNYKNFSTLV</sequence>
<feature type="transmembrane region" description="Helical" evidence="1">
    <location>
        <begin position="66"/>
        <end position="87"/>
    </location>
</feature>
<keyword evidence="1" id="KW-0812">Transmembrane</keyword>
<gene>
    <name evidence="2" type="ORF">DICVIV_11365</name>
</gene>
<feature type="transmembrane region" description="Helical" evidence="1">
    <location>
        <begin position="108"/>
        <end position="135"/>
    </location>
</feature>